<dbReference type="SMART" id="SM00554">
    <property type="entry name" value="FAS1"/>
    <property type="match status" value="1"/>
</dbReference>
<dbReference type="FunFam" id="2.30.180.10:FF:000019">
    <property type="entry name" value="Cell surface lipoprotein"/>
    <property type="match status" value="1"/>
</dbReference>
<dbReference type="AlphaFoldDB" id="A0A2W4Z9B4"/>
<organism evidence="2 3">
    <name type="scientific">Phormidesmis priestleyi</name>
    <dbReference type="NCBI Taxonomy" id="268141"/>
    <lineage>
        <taxon>Bacteria</taxon>
        <taxon>Bacillati</taxon>
        <taxon>Cyanobacteriota</taxon>
        <taxon>Cyanophyceae</taxon>
        <taxon>Leptolyngbyales</taxon>
        <taxon>Leptolyngbyaceae</taxon>
        <taxon>Phormidesmis</taxon>
    </lineage>
</organism>
<dbReference type="InterPro" id="IPR000782">
    <property type="entry name" value="FAS1_domain"/>
</dbReference>
<dbReference type="Proteomes" id="UP000249794">
    <property type="component" value="Unassembled WGS sequence"/>
</dbReference>
<protein>
    <submittedName>
        <fullName evidence="2">Fasciclin</fullName>
    </submittedName>
</protein>
<gene>
    <name evidence="2" type="ORF">DCF15_11260</name>
</gene>
<dbReference type="PANTHER" id="PTHR10900:SF77">
    <property type="entry name" value="FI19380P1"/>
    <property type="match status" value="1"/>
</dbReference>
<dbReference type="Gene3D" id="2.30.180.10">
    <property type="entry name" value="FAS1 domain"/>
    <property type="match status" value="1"/>
</dbReference>
<proteinExistence type="predicted"/>
<name>A0A2W4Z9B4_9CYAN</name>
<dbReference type="EMBL" id="QBMP01000107">
    <property type="protein sequence ID" value="PZO54855.1"/>
    <property type="molecule type" value="Genomic_DNA"/>
</dbReference>
<evidence type="ECO:0000259" key="1">
    <source>
        <dbReference type="PROSITE" id="PS50213"/>
    </source>
</evidence>
<dbReference type="Pfam" id="PF02469">
    <property type="entry name" value="Fasciclin"/>
    <property type="match status" value="1"/>
</dbReference>
<reference evidence="2 3" key="2">
    <citation type="submission" date="2018-06" db="EMBL/GenBank/DDBJ databases">
        <title>Metagenomic assembly of (sub)arctic Cyanobacteria and their associated microbiome from non-axenic cultures.</title>
        <authorList>
            <person name="Baurain D."/>
        </authorList>
    </citation>
    <scope>NUCLEOTIDE SEQUENCE [LARGE SCALE GENOMIC DNA]</scope>
    <source>
        <strain evidence="2">ULC027bin1</strain>
    </source>
</reference>
<dbReference type="GO" id="GO:0005615">
    <property type="term" value="C:extracellular space"/>
    <property type="evidence" value="ECO:0007669"/>
    <property type="project" value="TreeGrafter"/>
</dbReference>
<accession>A0A2W4Z9B4</accession>
<sequence>MILPVAVACGGQSTDVAIDPAADTTAEMPATEAPATDSAAMGETIVDVAAANGSFNTLVAAVQSAGLAETLSSEGPYTVFAPTDDAFAALPAGTLDKLLLPENQEVLAQILSYHVVSGEVPSSDVETGMVETVEGSDLDVVANESGVTVNDAKVVQPDVVASNGVIHVIDSVLLPPSLDLSTL</sequence>
<reference evidence="3" key="1">
    <citation type="submission" date="2018-04" db="EMBL/GenBank/DDBJ databases">
        <authorList>
            <person name="Cornet L."/>
        </authorList>
    </citation>
    <scope>NUCLEOTIDE SEQUENCE [LARGE SCALE GENOMIC DNA]</scope>
</reference>
<dbReference type="InterPro" id="IPR036378">
    <property type="entry name" value="FAS1_dom_sf"/>
</dbReference>
<dbReference type="PROSITE" id="PS50213">
    <property type="entry name" value="FAS1"/>
    <property type="match status" value="1"/>
</dbReference>
<evidence type="ECO:0000313" key="3">
    <source>
        <dbReference type="Proteomes" id="UP000249794"/>
    </source>
</evidence>
<dbReference type="SUPFAM" id="SSF82153">
    <property type="entry name" value="FAS1 domain"/>
    <property type="match status" value="1"/>
</dbReference>
<feature type="domain" description="FAS1" evidence="1">
    <location>
        <begin position="42"/>
        <end position="173"/>
    </location>
</feature>
<comment type="caution">
    <text evidence="2">The sequence shown here is derived from an EMBL/GenBank/DDBJ whole genome shotgun (WGS) entry which is preliminary data.</text>
</comment>
<dbReference type="InterPro" id="IPR050904">
    <property type="entry name" value="Adhesion/Biosynth-related"/>
</dbReference>
<evidence type="ECO:0000313" key="2">
    <source>
        <dbReference type="EMBL" id="PZO54855.1"/>
    </source>
</evidence>
<dbReference type="PANTHER" id="PTHR10900">
    <property type="entry name" value="PERIOSTIN-RELATED"/>
    <property type="match status" value="1"/>
</dbReference>